<feature type="region of interest" description="Disordered" evidence="1">
    <location>
        <begin position="36"/>
        <end position="59"/>
    </location>
</feature>
<dbReference type="EMBL" id="CP035758">
    <property type="protein sequence ID" value="QBD80787.1"/>
    <property type="molecule type" value="Genomic_DNA"/>
</dbReference>
<name>A0A4P6JYI6_KTERU</name>
<protein>
    <recommendedName>
        <fullName evidence="2">Double-GTPase 2 domain-containing protein</fullName>
    </recommendedName>
</protein>
<organism evidence="3 4">
    <name type="scientific">Ktedonosporobacter rubrisoli</name>
    <dbReference type="NCBI Taxonomy" id="2509675"/>
    <lineage>
        <taxon>Bacteria</taxon>
        <taxon>Bacillati</taxon>
        <taxon>Chloroflexota</taxon>
        <taxon>Ktedonobacteria</taxon>
        <taxon>Ktedonobacterales</taxon>
        <taxon>Ktedonosporobacteraceae</taxon>
        <taxon>Ktedonosporobacter</taxon>
    </lineage>
</organism>
<dbReference type="Pfam" id="PF19993">
    <property type="entry name" value="DO-GTPase2"/>
    <property type="match status" value="1"/>
</dbReference>
<evidence type="ECO:0000313" key="4">
    <source>
        <dbReference type="Proteomes" id="UP000290365"/>
    </source>
</evidence>
<accession>A0A4P6JYI6</accession>
<evidence type="ECO:0000259" key="2">
    <source>
        <dbReference type="Pfam" id="PF19993"/>
    </source>
</evidence>
<reference evidence="3 4" key="1">
    <citation type="submission" date="2019-01" db="EMBL/GenBank/DDBJ databases">
        <title>Ktedonosporobacter rubrisoli SCAWS-G2.</title>
        <authorList>
            <person name="Huang Y."/>
            <person name="Yan B."/>
        </authorList>
    </citation>
    <scope>NUCLEOTIDE SEQUENCE [LARGE SCALE GENOMIC DNA]</scope>
    <source>
        <strain evidence="3 4">SCAWS-G2</strain>
    </source>
</reference>
<feature type="domain" description="Double-GTPase 2" evidence="2">
    <location>
        <begin position="97"/>
        <end position="292"/>
    </location>
</feature>
<dbReference type="SUPFAM" id="SSF52540">
    <property type="entry name" value="P-loop containing nucleoside triphosphate hydrolases"/>
    <property type="match status" value="1"/>
</dbReference>
<dbReference type="KEGG" id="kbs:EPA93_34400"/>
<evidence type="ECO:0000313" key="3">
    <source>
        <dbReference type="EMBL" id="QBD80787.1"/>
    </source>
</evidence>
<dbReference type="AlphaFoldDB" id="A0A4P6JYI6"/>
<sequence>MNLFEVLYKDNQRRCPSCLKLLYPGDCEIVSTEDSAEGPAGTVLKPAPNPGSLRSFRARNDPEPLTGERYVTTGARRKCYHCSYLLPYNIDRTRSLTIAIVGENTSGKSIYISAIIKQLSEGRLVRQDQYTTFRCLTPDVREYYLDNYLRPLFEYKQVLQPNQPSTETTHKPLIYELTTRIEKYRPARSVNLIIYDTSGEDYMVQGRMIRFAPYVLNADAIIYLADPVSMQEIASYLPPHLQYKTAPARNPTEGLNNIMQLVEQYYGKTAGASLSKLPLAITLPKADLLKYVTPVSQQFSFMKPKIYAGGIDLKDIHNVDQEVRHLLREYGDRTLLQAIPGTSKTRFFATSATGYAPDEHGNLPAVEPHRCLDPILWVLYELKLLQEEYTP</sequence>
<proteinExistence type="predicted"/>
<dbReference type="RefSeq" id="WP_129891849.1">
    <property type="nucleotide sequence ID" value="NZ_CP035758.1"/>
</dbReference>
<dbReference type="InterPro" id="IPR045528">
    <property type="entry name" value="DO-GTPase2"/>
</dbReference>
<dbReference type="InterPro" id="IPR027417">
    <property type="entry name" value="P-loop_NTPase"/>
</dbReference>
<keyword evidence="4" id="KW-1185">Reference proteome</keyword>
<dbReference type="Gene3D" id="3.40.50.300">
    <property type="entry name" value="P-loop containing nucleotide triphosphate hydrolases"/>
    <property type="match status" value="1"/>
</dbReference>
<gene>
    <name evidence="3" type="ORF">EPA93_34400</name>
</gene>
<evidence type="ECO:0000256" key="1">
    <source>
        <dbReference type="SAM" id="MobiDB-lite"/>
    </source>
</evidence>
<dbReference type="OrthoDB" id="143162at2"/>
<dbReference type="Proteomes" id="UP000290365">
    <property type="component" value="Chromosome"/>
</dbReference>